<dbReference type="Proteomes" id="UP001610446">
    <property type="component" value="Unassembled WGS sequence"/>
</dbReference>
<dbReference type="InterPro" id="IPR026286">
    <property type="entry name" value="MaiA/AMDase"/>
</dbReference>
<organism evidence="1 2">
    <name type="scientific">Aspergillus pseudoustus</name>
    <dbReference type="NCBI Taxonomy" id="1810923"/>
    <lineage>
        <taxon>Eukaryota</taxon>
        <taxon>Fungi</taxon>
        <taxon>Dikarya</taxon>
        <taxon>Ascomycota</taxon>
        <taxon>Pezizomycotina</taxon>
        <taxon>Eurotiomycetes</taxon>
        <taxon>Eurotiomycetidae</taxon>
        <taxon>Eurotiales</taxon>
        <taxon>Aspergillaceae</taxon>
        <taxon>Aspergillus</taxon>
        <taxon>Aspergillus subgen. Nidulantes</taxon>
    </lineage>
</organism>
<reference evidence="1 2" key="1">
    <citation type="submission" date="2024-07" db="EMBL/GenBank/DDBJ databases">
        <title>Section-level genome sequencing and comparative genomics of Aspergillus sections Usti and Cavernicolus.</title>
        <authorList>
            <consortium name="Lawrence Berkeley National Laboratory"/>
            <person name="Nybo J.L."/>
            <person name="Vesth T.C."/>
            <person name="Theobald S."/>
            <person name="Frisvad J.C."/>
            <person name="Larsen T.O."/>
            <person name="Kjaerboelling I."/>
            <person name="Rothschild-Mancinelli K."/>
            <person name="Lyhne E.K."/>
            <person name="Kogle M.E."/>
            <person name="Barry K."/>
            <person name="Clum A."/>
            <person name="Na H."/>
            <person name="Ledsgaard L."/>
            <person name="Lin J."/>
            <person name="Lipzen A."/>
            <person name="Kuo A."/>
            <person name="Riley R."/>
            <person name="Mondo S."/>
            <person name="Labutti K."/>
            <person name="Haridas S."/>
            <person name="Pangalinan J."/>
            <person name="Salamov A.A."/>
            <person name="Simmons B.A."/>
            <person name="Magnuson J.K."/>
            <person name="Chen J."/>
            <person name="Drula E."/>
            <person name="Henrissat B."/>
            <person name="Wiebenga A."/>
            <person name="Lubbers R.J."/>
            <person name="Gomes A.C."/>
            <person name="Makela M.R."/>
            <person name="Stajich J."/>
            <person name="Grigoriev I.V."/>
            <person name="Mortensen U.H."/>
            <person name="De Vries R.P."/>
            <person name="Baker S.E."/>
            <person name="Andersen M.R."/>
        </authorList>
    </citation>
    <scope>NUCLEOTIDE SEQUENCE [LARGE SCALE GENOMIC DNA]</scope>
    <source>
        <strain evidence="1 2">CBS 123904</strain>
    </source>
</reference>
<comment type="caution">
    <text evidence="1">The sequence shown here is derived from an EMBL/GenBank/DDBJ whole genome shotgun (WGS) entry which is preliminary data.</text>
</comment>
<sequence>MPKQIRLGILTPSSNTSLEPLTQSIISALPNVTVHFSRFPVTKISLDADALSQFQTENILVAAQLLADANVDIIGWSGTSSGWLGFEADEALCAAISEATGVPATTSVLALNKACKVLGVQRLGLVTPYVDNVQDAIVRTYAGVGIEVTEEKHLGMSKNTAFAEVEERVLDEMVAHVVKRSQREEGKGESVQAVTTFCTNLRAAQRVDFWEKEHGVPVFDTVATVVWDMLRYCKVDMAPLRDWGVLFTKE</sequence>
<keyword evidence="2" id="KW-1185">Reference proteome</keyword>
<protein>
    <submittedName>
        <fullName evidence="1">Asp/Glu/hydantoin racemase</fullName>
    </submittedName>
</protein>
<dbReference type="PANTHER" id="PTHR40267">
    <property type="entry name" value="BLR3294 PROTEIN"/>
    <property type="match status" value="1"/>
</dbReference>
<dbReference type="Pfam" id="PF17645">
    <property type="entry name" value="Amdase"/>
    <property type="match status" value="1"/>
</dbReference>
<evidence type="ECO:0000313" key="1">
    <source>
        <dbReference type="EMBL" id="KAL2854450.1"/>
    </source>
</evidence>
<dbReference type="Gene3D" id="3.40.50.12500">
    <property type="match status" value="1"/>
</dbReference>
<proteinExistence type="predicted"/>
<dbReference type="PANTHER" id="PTHR40267:SF1">
    <property type="entry name" value="BLR3294 PROTEIN"/>
    <property type="match status" value="1"/>
</dbReference>
<dbReference type="InterPro" id="IPR053714">
    <property type="entry name" value="Iso_Racemase_Enz_sf"/>
</dbReference>
<name>A0ABR4KQ91_9EURO</name>
<dbReference type="EMBL" id="JBFXLU010000014">
    <property type="protein sequence ID" value="KAL2854450.1"/>
    <property type="molecule type" value="Genomic_DNA"/>
</dbReference>
<accession>A0ABR4KQ91</accession>
<gene>
    <name evidence="1" type="ORF">BJY01DRAFT_205188</name>
</gene>
<evidence type="ECO:0000313" key="2">
    <source>
        <dbReference type="Proteomes" id="UP001610446"/>
    </source>
</evidence>
<dbReference type="PIRSF" id="PIRSF015736">
    <property type="entry name" value="MI"/>
    <property type="match status" value="1"/>
</dbReference>